<organism evidence="1 2">
    <name type="scientific">Marininema halotolerans</name>
    <dbReference type="NCBI Taxonomy" id="1155944"/>
    <lineage>
        <taxon>Bacteria</taxon>
        <taxon>Bacillati</taxon>
        <taxon>Bacillota</taxon>
        <taxon>Bacilli</taxon>
        <taxon>Bacillales</taxon>
        <taxon>Thermoactinomycetaceae</taxon>
        <taxon>Marininema</taxon>
    </lineage>
</organism>
<reference evidence="2" key="1">
    <citation type="submission" date="2016-10" db="EMBL/GenBank/DDBJ databases">
        <authorList>
            <person name="Varghese N."/>
            <person name="Submissions S."/>
        </authorList>
    </citation>
    <scope>NUCLEOTIDE SEQUENCE [LARGE SCALE GENOMIC DNA]</scope>
    <source>
        <strain evidence="2">DSM 45789</strain>
    </source>
</reference>
<evidence type="ECO:0000313" key="2">
    <source>
        <dbReference type="Proteomes" id="UP000198660"/>
    </source>
</evidence>
<sequence length="46" mass="5082">MHKIHRLLLSSVLLIPLIFSNVASIHVQYSPPSNEPITQFAEPVGS</sequence>
<name>A0A1I6SFM5_9BACL</name>
<accession>A0A1I6SFM5</accession>
<keyword evidence="2" id="KW-1185">Reference proteome</keyword>
<dbReference type="EMBL" id="FPAA01000007">
    <property type="protein sequence ID" value="SFS75775.1"/>
    <property type="molecule type" value="Genomic_DNA"/>
</dbReference>
<proteinExistence type="predicted"/>
<protein>
    <submittedName>
        <fullName evidence="1">Uncharacterized protein</fullName>
    </submittedName>
</protein>
<dbReference type="RefSeq" id="WP_176392020.1">
    <property type="nucleotide sequence ID" value="NZ_FPAA01000007.1"/>
</dbReference>
<gene>
    <name evidence="1" type="ORF">SAMN05444972_10751</name>
</gene>
<dbReference type="AlphaFoldDB" id="A0A1I6SFM5"/>
<dbReference type="Proteomes" id="UP000198660">
    <property type="component" value="Unassembled WGS sequence"/>
</dbReference>
<evidence type="ECO:0000313" key="1">
    <source>
        <dbReference type="EMBL" id="SFS75775.1"/>
    </source>
</evidence>